<dbReference type="SFLD" id="SFLDS00003">
    <property type="entry name" value="Haloacid_Dehalogenase"/>
    <property type="match status" value="1"/>
</dbReference>
<evidence type="ECO:0000256" key="2">
    <source>
        <dbReference type="ARBA" id="ARBA00006024"/>
    </source>
</evidence>
<dbReference type="InterPro" id="IPR001757">
    <property type="entry name" value="P_typ_ATPase"/>
</dbReference>
<dbReference type="Gene3D" id="3.40.50.1000">
    <property type="entry name" value="HAD superfamily/HAD-like"/>
    <property type="match status" value="1"/>
</dbReference>
<dbReference type="InterPro" id="IPR008250">
    <property type="entry name" value="ATPase_P-typ_transduc_dom_A_sf"/>
</dbReference>
<reference evidence="16 17" key="1">
    <citation type="submission" date="2016-06" db="EMBL/GenBank/DDBJ databases">
        <authorList>
            <person name="Haines A.N."/>
            <person name="Council K.R."/>
        </authorList>
    </citation>
    <scope>NUCLEOTIDE SEQUENCE [LARGE SCALE GENOMIC DNA]</scope>
    <source>
        <strain evidence="16 17">SP158-29</strain>
    </source>
</reference>
<evidence type="ECO:0000256" key="9">
    <source>
        <dbReference type="ARBA" id="ARBA00022842"/>
    </source>
</evidence>
<evidence type="ECO:0000256" key="10">
    <source>
        <dbReference type="ARBA" id="ARBA00022967"/>
    </source>
</evidence>
<dbReference type="PRINTS" id="PR00120">
    <property type="entry name" value="HATPASE"/>
</dbReference>
<keyword evidence="3 14" id="KW-1003">Cell membrane</keyword>
<dbReference type="PANTHER" id="PTHR43079:SF1">
    <property type="entry name" value="CADMIUM_ZINC-TRANSPORTING ATPASE HMA1, CHLOROPLASTIC-RELATED"/>
    <property type="match status" value="1"/>
</dbReference>
<evidence type="ECO:0000313" key="17">
    <source>
        <dbReference type="Proteomes" id="UP000217465"/>
    </source>
</evidence>
<organism evidence="16 17">
    <name type="scientific">Streptococcus parauberis</name>
    <dbReference type="NCBI Taxonomy" id="1348"/>
    <lineage>
        <taxon>Bacteria</taxon>
        <taxon>Bacillati</taxon>
        <taxon>Bacillota</taxon>
        <taxon>Bacilli</taxon>
        <taxon>Lactobacillales</taxon>
        <taxon>Streptococcaceae</taxon>
        <taxon>Streptococcus</taxon>
    </lineage>
</organism>
<evidence type="ECO:0000256" key="7">
    <source>
        <dbReference type="ARBA" id="ARBA00022796"/>
    </source>
</evidence>
<dbReference type="NCBIfam" id="TIGR01494">
    <property type="entry name" value="ATPase_P-type"/>
    <property type="match status" value="1"/>
</dbReference>
<keyword evidence="7" id="KW-0187">Copper transport</keyword>
<proteinExistence type="inferred from homology"/>
<keyword evidence="13 14" id="KW-0472">Membrane</keyword>
<keyword evidence="11 14" id="KW-1133">Transmembrane helix</keyword>
<dbReference type="PANTHER" id="PTHR43079">
    <property type="entry name" value="PROBABLE CADMIUM/ZINC-TRANSPORTING ATPASE HMA1"/>
    <property type="match status" value="1"/>
</dbReference>
<gene>
    <name evidence="16" type="primary">zosA_2</name>
    <name evidence="16" type="ORF">A9Y57_01984</name>
</gene>
<keyword evidence="10" id="KW-1278">Translocase</keyword>
<feature type="transmembrane region" description="Helical" evidence="14">
    <location>
        <begin position="274"/>
        <end position="297"/>
    </location>
</feature>
<dbReference type="GO" id="GO:0046872">
    <property type="term" value="F:metal ion binding"/>
    <property type="evidence" value="ECO:0007669"/>
    <property type="project" value="UniProtKB-KW"/>
</dbReference>
<comment type="subcellular location">
    <subcellularLocation>
        <location evidence="1">Cell membrane</location>
        <topology evidence="1">Multi-pass membrane protein</topology>
    </subcellularLocation>
</comment>
<feature type="transmembrane region" description="Helical" evidence="14">
    <location>
        <begin position="575"/>
        <end position="598"/>
    </location>
</feature>
<feature type="transmembrane region" description="Helical" evidence="14">
    <location>
        <begin position="12"/>
        <end position="30"/>
    </location>
</feature>
<protein>
    <submittedName>
        <fullName evidence="16">Zinc-transporting ATPase</fullName>
    </submittedName>
</protein>
<dbReference type="InterPro" id="IPR018303">
    <property type="entry name" value="ATPase_P-typ_P_site"/>
</dbReference>
<keyword evidence="6 14" id="KW-0547">Nucleotide-binding</keyword>
<keyword evidence="5 14" id="KW-0479">Metal-binding</keyword>
<evidence type="ECO:0000256" key="4">
    <source>
        <dbReference type="ARBA" id="ARBA00022692"/>
    </source>
</evidence>
<dbReference type="PROSITE" id="PS00154">
    <property type="entry name" value="ATPASE_E1_E2"/>
    <property type="match status" value="1"/>
</dbReference>
<dbReference type="SUPFAM" id="SSF81665">
    <property type="entry name" value="Calcium ATPase, transmembrane domain M"/>
    <property type="match status" value="1"/>
</dbReference>
<dbReference type="GO" id="GO:0005886">
    <property type="term" value="C:plasma membrane"/>
    <property type="evidence" value="ECO:0007669"/>
    <property type="project" value="UniProtKB-SubCell"/>
</dbReference>
<dbReference type="GO" id="GO:0019829">
    <property type="term" value="F:ATPase-coupled monoatomic cation transmembrane transporter activity"/>
    <property type="evidence" value="ECO:0007669"/>
    <property type="project" value="InterPro"/>
</dbReference>
<evidence type="ECO:0000256" key="6">
    <source>
        <dbReference type="ARBA" id="ARBA00022741"/>
    </source>
</evidence>
<dbReference type="GO" id="GO:0006825">
    <property type="term" value="P:copper ion transport"/>
    <property type="evidence" value="ECO:0007669"/>
    <property type="project" value="UniProtKB-KW"/>
</dbReference>
<keyword evidence="12" id="KW-0186">Copper</keyword>
<dbReference type="SUPFAM" id="SSF56784">
    <property type="entry name" value="HAD-like"/>
    <property type="match status" value="1"/>
</dbReference>
<dbReference type="SFLD" id="SFLDF00027">
    <property type="entry name" value="p-type_atpase"/>
    <property type="match status" value="1"/>
</dbReference>
<dbReference type="EMBL" id="NSGR01000010">
    <property type="protein sequence ID" value="PCH10694.1"/>
    <property type="molecule type" value="Genomic_DNA"/>
</dbReference>
<keyword evidence="4 14" id="KW-0812">Transmembrane</keyword>
<comment type="caution">
    <text evidence="16">The sequence shown here is derived from an EMBL/GenBank/DDBJ whole genome shotgun (WGS) entry which is preliminary data.</text>
</comment>
<dbReference type="AlphaFoldDB" id="A0A854WMI1"/>
<dbReference type="InterPro" id="IPR059000">
    <property type="entry name" value="ATPase_P-type_domA"/>
</dbReference>
<dbReference type="InterPro" id="IPR023214">
    <property type="entry name" value="HAD_sf"/>
</dbReference>
<dbReference type="RefSeq" id="WP_096633953.1">
    <property type="nucleotide sequence ID" value="NZ_NSGR01000010.1"/>
</dbReference>
<dbReference type="SUPFAM" id="SSF81653">
    <property type="entry name" value="Calcium ATPase, transduction domain A"/>
    <property type="match status" value="1"/>
</dbReference>
<dbReference type="InterPro" id="IPR023298">
    <property type="entry name" value="ATPase_P-typ_TM_dom_sf"/>
</dbReference>
<evidence type="ECO:0000256" key="1">
    <source>
        <dbReference type="ARBA" id="ARBA00004651"/>
    </source>
</evidence>
<dbReference type="Pfam" id="PF00702">
    <property type="entry name" value="Hydrolase"/>
    <property type="match status" value="1"/>
</dbReference>
<dbReference type="InterPro" id="IPR027256">
    <property type="entry name" value="P-typ_ATPase_IB"/>
</dbReference>
<dbReference type="Gene3D" id="2.70.150.10">
    <property type="entry name" value="Calcium-transporting ATPase, cytoplasmic transduction domain A"/>
    <property type="match status" value="1"/>
</dbReference>
<dbReference type="InterPro" id="IPR051949">
    <property type="entry name" value="Cation_Transport_ATPase"/>
</dbReference>
<dbReference type="SFLD" id="SFLDG00002">
    <property type="entry name" value="C1.7:_P-type_atpase_like"/>
    <property type="match status" value="1"/>
</dbReference>
<evidence type="ECO:0000259" key="15">
    <source>
        <dbReference type="Pfam" id="PF00122"/>
    </source>
</evidence>
<dbReference type="FunFam" id="2.70.150.10:FF:000020">
    <property type="entry name" value="Copper-exporting P-type ATPase A"/>
    <property type="match status" value="1"/>
</dbReference>
<feature type="domain" description="P-type ATPase A" evidence="15">
    <location>
        <begin position="121"/>
        <end position="223"/>
    </location>
</feature>
<evidence type="ECO:0000313" key="16">
    <source>
        <dbReference type="EMBL" id="PCH10694.1"/>
    </source>
</evidence>
<feature type="transmembrane region" description="Helical" evidence="14">
    <location>
        <begin position="36"/>
        <end position="55"/>
    </location>
</feature>
<comment type="similarity">
    <text evidence="2 14">Belongs to the cation transport ATPase (P-type) (TC 3.A.3) family. Type IB subfamily.</text>
</comment>
<evidence type="ECO:0000256" key="3">
    <source>
        <dbReference type="ARBA" id="ARBA00022475"/>
    </source>
</evidence>
<evidence type="ECO:0000256" key="11">
    <source>
        <dbReference type="ARBA" id="ARBA00022989"/>
    </source>
</evidence>
<dbReference type="GO" id="GO:0005524">
    <property type="term" value="F:ATP binding"/>
    <property type="evidence" value="ECO:0007669"/>
    <property type="project" value="UniProtKB-UniRule"/>
</dbReference>
<dbReference type="GO" id="GO:0016887">
    <property type="term" value="F:ATP hydrolysis activity"/>
    <property type="evidence" value="ECO:0007669"/>
    <property type="project" value="InterPro"/>
</dbReference>
<keyword evidence="7" id="KW-0406">Ion transport</keyword>
<dbReference type="InterPro" id="IPR036412">
    <property type="entry name" value="HAD-like_sf"/>
</dbReference>
<dbReference type="Pfam" id="PF00122">
    <property type="entry name" value="E1-E2_ATPase"/>
    <property type="match status" value="1"/>
</dbReference>
<evidence type="ECO:0000256" key="5">
    <source>
        <dbReference type="ARBA" id="ARBA00022723"/>
    </source>
</evidence>
<evidence type="ECO:0000256" key="12">
    <source>
        <dbReference type="ARBA" id="ARBA00023008"/>
    </source>
</evidence>
<evidence type="ECO:0000256" key="14">
    <source>
        <dbReference type="RuleBase" id="RU362081"/>
    </source>
</evidence>
<feature type="transmembrane region" description="Helical" evidence="14">
    <location>
        <begin position="242"/>
        <end position="262"/>
    </location>
</feature>
<name>A0A854WMI1_9STRE</name>
<evidence type="ECO:0000256" key="13">
    <source>
        <dbReference type="ARBA" id="ARBA00023136"/>
    </source>
</evidence>
<dbReference type="PRINTS" id="PR00119">
    <property type="entry name" value="CATATPASE"/>
</dbReference>
<dbReference type="CDD" id="cd07551">
    <property type="entry name" value="P-type_ATPase_HM_ZosA_PfeT-like"/>
    <property type="match status" value="1"/>
</dbReference>
<dbReference type="Gene3D" id="3.40.1110.10">
    <property type="entry name" value="Calcium-transporting ATPase, cytoplasmic domain N"/>
    <property type="match status" value="1"/>
</dbReference>
<sequence>MKQLKKLNLEIKLYFFGVVLFMIGLIIPLPTQFKTIIYMIAILISGFHVMWEGLSDTVTNSLSRKKFLPNTHILMTIAALGAIFIGEAIEAALLIFIFAGAHFLEEYVESKSQKEIKALLELNPTEARKIMSDGSIALVAVESLKVGDQLQVLNGAQVPTDGVITEGQASINESSINGESIPREKRIGDIVFGSTINGNTSFTMKVTKDSKDTVFAKIIRLVEASQGNLSPTASFIERFEPIYVTTVLIIFVLLLLLGPNLFGWTLMGTLTKGLIFMVSASPCALAVSAIPATLAGISNLAKEGILFKGGAFLSSLEDVKAIAFDKTGTLTAGKPRVVDYDLEPSQVSTAVLMTIILGMEQQSNHPLAQAICSYFSEKVKPVMVIKTENKLGEGLTADYQGALYQIAKPSIFDNVPQKWLSAKETQESKGATVVFVAIDHQVCGYIAIQDKPLESAHILLDYLRKNQIKSVMITGDSEKTGKALASQMGMDDVKANVLPEEKSNLIQRLQKADGLTAMVGDGVNDAPALAKADIGIAMGDGSDVAIETADIVIMKNDLSKLIIAHKLSKSLKQIIIQNVALSMIVVLLLVIFTFFSNLTVVQSVSLHEGSTLLVLINSLRLLRK</sequence>
<accession>A0A854WMI1</accession>
<dbReference type="InterPro" id="IPR023299">
    <property type="entry name" value="ATPase_P-typ_cyto_dom_N"/>
</dbReference>
<dbReference type="NCBIfam" id="TIGR01525">
    <property type="entry name" value="ATPase-IB_hvy"/>
    <property type="match status" value="1"/>
</dbReference>
<dbReference type="InterPro" id="IPR044492">
    <property type="entry name" value="P_typ_ATPase_HD_dom"/>
</dbReference>
<keyword evidence="8 14" id="KW-0067">ATP-binding</keyword>
<dbReference type="Proteomes" id="UP000217465">
    <property type="component" value="Unassembled WGS sequence"/>
</dbReference>
<keyword evidence="7" id="KW-0813">Transport</keyword>
<keyword evidence="9" id="KW-0460">Magnesium</keyword>
<evidence type="ECO:0000256" key="8">
    <source>
        <dbReference type="ARBA" id="ARBA00022840"/>
    </source>
</evidence>